<keyword evidence="2" id="KW-0808">Transferase</keyword>
<reference evidence="3 4" key="1">
    <citation type="submission" date="2016-01" db="EMBL/GenBank/DDBJ databases">
        <title>High potential of lignocellulose degradation of a new Verrucomicrobia species.</title>
        <authorList>
            <person name="Wang Y."/>
            <person name="Shi Y."/>
            <person name="Qiu Z."/>
            <person name="Liu S."/>
            <person name="Yang H."/>
        </authorList>
    </citation>
    <scope>NUCLEOTIDE SEQUENCE [LARGE SCALE GENOMIC DNA]</scope>
    <source>
        <strain evidence="3 4">TSB47</strain>
    </source>
</reference>
<keyword evidence="4" id="KW-1185">Reference proteome</keyword>
<evidence type="ECO:0000256" key="2">
    <source>
        <dbReference type="ARBA" id="ARBA00022679"/>
    </source>
</evidence>
<dbReference type="PANTHER" id="PTHR12526">
    <property type="entry name" value="GLYCOSYLTRANSFERASE"/>
    <property type="match status" value="1"/>
</dbReference>
<evidence type="ECO:0000256" key="1">
    <source>
        <dbReference type="ARBA" id="ARBA00022676"/>
    </source>
</evidence>
<protein>
    <submittedName>
        <fullName evidence="3">Uncharacterized protein</fullName>
    </submittedName>
</protein>
<dbReference type="EMBL" id="LRRQ01000088">
    <property type="protein sequence ID" value="OAM89574.1"/>
    <property type="molecule type" value="Genomic_DNA"/>
</dbReference>
<keyword evidence="1" id="KW-0328">Glycosyltransferase</keyword>
<comment type="caution">
    <text evidence="3">The sequence shown here is derived from an EMBL/GenBank/DDBJ whole genome shotgun (WGS) entry which is preliminary data.</text>
</comment>
<dbReference type="STRING" id="1184151.AW736_12515"/>
<dbReference type="AlphaFoldDB" id="A0A178II05"/>
<dbReference type="PANTHER" id="PTHR12526:SF510">
    <property type="entry name" value="D-INOSITOL 3-PHOSPHATE GLYCOSYLTRANSFERASE"/>
    <property type="match status" value="1"/>
</dbReference>
<name>A0A178II05_9BACT</name>
<dbReference type="Gene3D" id="3.40.50.2000">
    <property type="entry name" value="Glycogen Phosphorylase B"/>
    <property type="match status" value="2"/>
</dbReference>
<evidence type="ECO:0000313" key="3">
    <source>
        <dbReference type="EMBL" id="OAM89574.1"/>
    </source>
</evidence>
<dbReference type="Pfam" id="PF13692">
    <property type="entry name" value="Glyco_trans_1_4"/>
    <property type="match status" value="1"/>
</dbReference>
<sequence length="393" mass="42885">MVASECMDALERDCGWQIRCHCATTGRPNLGPYPPRVTAGRLTGYFPRGWTHHHALLPAARHLTDNARAAETLQREAAAADVTLLFNPRRLSTLQWVPAIAAARNPVAWISDYWPAEYPDCDKLWQAAVANRFSLSPLIMLGAARVRRFYGMRKPAPADLACIRRAAFVSDFVLKKNAPALPRLEEAAVIPNGIDPTLFPFAPMSADRWRTWGFCGRIQPEKGIAQALDMFARAAAGQRDLRFLLAGDMRTAHGCEIQRKIAANPVLASRVELLGAVPRNQLASRFYHRVGMLLFTSQWDEPFALTVVEAMACGAYVAATDTGGTAEIVTPRTGLLLPRTPIETTGPLLAALPTAPTRLIEEQLAAARAAASGKTIRQMAEKLAAFAKGGKLK</sequence>
<dbReference type="SUPFAM" id="SSF53756">
    <property type="entry name" value="UDP-Glycosyltransferase/glycogen phosphorylase"/>
    <property type="match status" value="1"/>
</dbReference>
<gene>
    <name evidence="3" type="ORF">AW736_12515</name>
</gene>
<dbReference type="GO" id="GO:0016757">
    <property type="term" value="F:glycosyltransferase activity"/>
    <property type="evidence" value="ECO:0007669"/>
    <property type="project" value="UniProtKB-KW"/>
</dbReference>
<dbReference type="Proteomes" id="UP000078486">
    <property type="component" value="Unassembled WGS sequence"/>
</dbReference>
<evidence type="ECO:0000313" key="4">
    <source>
        <dbReference type="Proteomes" id="UP000078486"/>
    </source>
</evidence>
<accession>A0A178II05</accession>
<organism evidence="3 4">
    <name type="scientific">Termitidicoccus mucosus</name>
    <dbReference type="NCBI Taxonomy" id="1184151"/>
    <lineage>
        <taxon>Bacteria</taxon>
        <taxon>Pseudomonadati</taxon>
        <taxon>Verrucomicrobiota</taxon>
        <taxon>Opitutia</taxon>
        <taxon>Opitutales</taxon>
        <taxon>Opitutaceae</taxon>
        <taxon>Termitidicoccus</taxon>
    </lineage>
</organism>
<proteinExistence type="predicted"/>